<sequence length="396" mass="44776">MFKVFDIDGGKSQEVSWSSLDSERATYSYFHQPLSCFCGVCTFEEAAPLPARNTVSWPRLTFGDLQLCGGDCCCQPHVHRYRMLMFVTYPAAKQSEALKFQGIFRRAFPAEEGRQWQLRVENSYGCTSDSIHIVQALKRITDTGGRLVSMALAGSISTQLSWQRFLMVGEMEEECEYPYWSDSVNKTSANQVGVNLFYEMPPSGGGGGPYIYQVVPCPISSQLNLGIPRHNWVSTIPWETVISQYLGSGWKLVEIFEDHAASKNTNVQKMFSFNIRLQNNLLWIFEKPASRRDDPTPLYECTMVETWKVNAVDYDGVFTNVGVSTNLSTNWDPLLDHYGRSGWQVVRIIDTPDAQRQGLRLREGFVEDGFGNPSYLRPDAPPAYDEVHAAPSPEYE</sequence>
<name>A0ABY7FWJ2_MYAAR</name>
<reference evidence="2" key="1">
    <citation type="submission" date="2022-11" db="EMBL/GenBank/DDBJ databases">
        <title>Centuries of genome instability and evolution in soft-shell clam transmissible cancer (bioRxiv).</title>
        <authorList>
            <person name="Hart S.F.M."/>
            <person name="Yonemitsu M.A."/>
            <person name="Giersch R.M."/>
            <person name="Beal B.F."/>
            <person name="Arriagada G."/>
            <person name="Davis B.W."/>
            <person name="Ostrander E.A."/>
            <person name="Goff S.P."/>
            <person name="Metzger M.J."/>
        </authorList>
    </citation>
    <scope>NUCLEOTIDE SEQUENCE</scope>
    <source>
        <strain evidence="2">MELC-2E11</strain>
        <tissue evidence="2">Siphon/mantle</tissue>
    </source>
</reference>
<dbReference type="EMBL" id="CP111025">
    <property type="protein sequence ID" value="WAR25101.1"/>
    <property type="molecule type" value="Genomic_DNA"/>
</dbReference>
<dbReference type="Proteomes" id="UP001164746">
    <property type="component" value="Chromosome 14"/>
</dbReference>
<feature type="region of interest" description="Disordered" evidence="1">
    <location>
        <begin position="372"/>
        <end position="396"/>
    </location>
</feature>
<accession>A0ABY7FWJ2</accession>
<organism evidence="2 3">
    <name type="scientific">Mya arenaria</name>
    <name type="common">Soft-shell clam</name>
    <dbReference type="NCBI Taxonomy" id="6604"/>
    <lineage>
        <taxon>Eukaryota</taxon>
        <taxon>Metazoa</taxon>
        <taxon>Spiralia</taxon>
        <taxon>Lophotrochozoa</taxon>
        <taxon>Mollusca</taxon>
        <taxon>Bivalvia</taxon>
        <taxon>Autobranchia</taxon>
        <taxon>Heteroconchia</taxon>
        <taxon>Euheterodonta</taxon>
        <taxon>Imparidentia</taxon>
        <taxon>Neoheterodontei</taxon>
        <taxon>Myida</taxon>
        <taxon>Myoidea</taxon>
        <taxon>Myidae</taxon>
        <taxon>Mya</taxon>
    </lineage>
</organism>
<evidence type="ECO:0000313" key="2">
    <source>
        <dbReference type="EMBL" id="WAR25101.1"/>
    </source>
</evidence>
<protein>
    <submittedName>
        <fullName evidence="2">Uncharacterized protein</fullName>
    </submittedName>
</protein>
<proteinExistence type="predicted"/>
<evidence type="ECO:0000256" key="1">
    <source>
        <dbReference type="SAM" id="MobiDB-lite"/>
    </source>
</evidence>
<keyword evidence="3" id="KW-1185">Reference proteome</keyword>
<gene>
    <name evidence="2" type="ORF">MAR_010805</name>
</gene>
<evidence type="ECO:0000313" key="3">
    <source>
        <dbReference type="Proteomes" id="UP001164746"/>
    </source>
</evidence>